<accession>A0A834XY71</accession>
<organism evidence="1 2">
    <name type="scientific">Aphidius gifuensis</name>
    <name type="common">Parasitoid wasp</name>
    <dbReference type="NCBI Taxonomy" id="684658"/>
    <lineage>
        <taxon>Eukaryota</taxon>
        <taxon>Metazoa</taxon>
        <taxon>Ecdysozoa</taxon>
        <taxon>Arthropoda</taxon>
        <taxon>Hexapoda</taxon>
        <taxon>Insecta</taxon>
        <taxon>Pterygota</taxon>
        <taxon>Neoptera</taxon>
        <taxon>Endopterygota</taxon>
        <taxon>Hymenoptera</taxon>
        <taxon>Apocrita</taxon>
        <taxon>Ichneumonoidea</taxon>
        <taxon>Braconidae</taxon>
        <taxon>Aphidiinae</taxon>
        <taxon>Aphidius</taxon>
    </lineage>
</organism>
<proteinExistence type="predicted"/>
<protein>
    <submittedName>
        <fullName evidence="1">Uncharacterized protein</fullName>
    </submittedName>
</protein>
<keyword evidence="2" id="KW-1185">Reference proteome</keyword>
<dbReference type="AlphaFoldDB" id="A0A834XY71"/>
<sequence>MSIILHQHNPIIYRPSGIIGDSIVEYETPTRPVQEEVIDTEYQQFVNDGQHEITTLQSTGHTFSNALKSHERGEKNFDYSAQTVASAITTLDWLLCNKGYNSPIHPPPSPVLALVLSKYGRYLPVTRGSRVYSYMATNNIHNSQPFGQYKFSREHDDNIEA</sequence>
<dbReference type="EMBL" id="JACMRX010000002">
    <property type="protein sequence ID" value="KAF7995036.1"/>
    <property type="molecule type" value="Genomic_DNA"/>
</dbReference>
<gene>
    <name evidence="1" type="ORF">HCN44_004508</name>
</gene>
<name>A0A834XY71_APHGI</name>
<reference evidence="1 2" key="1">
    <citation type="submission" date="2020-08" db="EMBL/GenBank/DDBJ databases">
        <title>Aphidius gifuensis genome sequencing and assembly.</title>
        <authorList>
            <person name="Du Z."/>
        </authorList>
    </citation>
    <scope>NUCLEOTIDE SEQUENCE [LARGE SCALE GENOMIC DNA]</scope>
    <source>
        <strain evidence="1">YNYX2018</strain>
        <tissue evidence="1">Adults</tissue>
    </source>
</reference>
<dbReference type="Proteomes" id="UP000639338">
    <property type="component" value="Unassembled WGS sequence"/>
</dbReference>
<dbReference type="OrthoDB" id="6677240at2759"/>
<comment type="caution">
    <text evidence="1">The sequence shown here is derived from an EMBL/GenBank/DDBJ whole genome shotgun (WGS) entry which is preliminary data.</text>
</comment>
<evidence type="ECO:0000313" key="1">
    <source>
        <dbReference type="EMBL" id="KAF7995036.1"/>
    </source>
</evidence>
<evidence type="ECO:0000313" key="2">
    <source>
        <dbReference type="Proteomes" id="UP000639338"/>
    </source>
</evidence>